<feature type="domain" description="RagB/SusD" evidence="6">
    <location>
        <begin position="327"/>
        <end position="638"/>
    </location>
</feature>
<dbReference type="InterPro" id="IPR011990">
    <property type="entry name" value="TPR-like_helical_dom_sf"/>
</dbReference>
<dbReference type="PROSITE" id="PS51257">
    <property type="entry name" value="PROKAR_LIPOPROTEIN"/>
    <property type="match status" value="1"/>
</dbReference>
<evidence type="ECO:0008006" key="10">
    <source>
        <dbReference type="Google" id="ProtNLM"/>
    </source>
</evidence>
<dbReference type="Pfam" id="PF07980">
    <property type="entry name" value="SusD_RagB"/>
    <property type="match status" value="1"/>
</dbReference>
<keyword evidence="3" id="KW-0732">Signal</keyword>
<dbReference type="GO" id="GO:0009279">
    <property type="term" value="C:cell outer membrane"/>
    <property type="evidence" value="ECO:0007669"/>
    <property type="project" value="UniProtKB-SubCell"/>
</dbReference>
<evidence type="ECO:0000259" key="6">
    <source>
        <dbReference type="Pfam" id="PF07980"/>
    </source>
</evidence>
<feature type="domain" description="SusD-like N-terminal" evidence="7">
    <location>
        <begin position="128"/>
        <end position="233"/>
    </location>
</feature>
<dbReference type="AlphaFoldDB" id="A0A917JE03"/>
<dbReference type="Gene3D" id="1.25.40.390">
    <property type="match status" value="1"/>
</dbReference>
<protein>
    <recommendedName>
        <fullName evidence="10">RagB/SusD family nutrient uptake outer membrane protein</fullName>
    </recommendedName>
</protein>
<sequence length="638" mass="72148">MKNLLTKVLLPLIIVLGTGSLSSCKKYLDRSPIADIKATDPYKNFRNFQGFTEELYNCIPLLTLSNAHNSWNLGEDEFWELGETRIISYHIDNGNYFAWTDAYYNFLGPDGSGSADGNANGTGVNIGNKGNLWGLAWYAIRKANIGLANLDKLTDATQEQKNLIAGQLYFFRGFFHYQVMQYWGGLPYIDQVLPSNEVIKLPRLSYQATADKVAADLKKAAELLPVSWEEYPDVANVTQGNNNDRINKLMALGFMAKNYLFAGSPLMNRESTGSSTYNTEYCKKAADVFAQMLQITETTKRYELAPYAQIRDVFYTWNKQNLIPGLKESIMHENLAGASGRFLYNQVNDYRPLVIHLSGIKVYPTANYADYYGMANGLPIVDAEKADAESGYDPEYPWRNRDPRFYNDILIDGEKCVATASSVGNNEYRQYASLFTNGLMRTADGNKKVWTGYMNSKIVAKMMNNQDGTGINIGNTFVMPLMRLSDVYLMYAEAVANGYGTPQSVAPGYSVSAVDAVNKVRSRAGMPGVAAKFLGSTTDFMSELRRERAVELAFEGHRFNDLRRWLLLTERPYTLKKGVEFDRAIPNAQVYADPKNARVRNFRETVLFERQLGPRHYWLPFRIEDIQLYADFKQNPGW</sequence>
<comment type="subcellular location">
    <subcellularLocation>
        <location evidence="1">Cell outer membrane</location>
    </subcellularLocation>
</comment>
<comment type="caution">
    <text evidence="8">The sequence shown here is derived from an EMBL/GenBank/DDBJ whole genome shotgun (WGS) entry which is preliminary data.</text>
</comment>
<dbReference type="EMBL" id="BMDO01000016">
    <property type="protein sequence ID" value="GGI52710.1"/>
    <property type="molecule type" value="Genomic_DNA"/>
</dbReference>
<evidence type="ECO:0000256" key="4">
    <source>
        <dbReference type="ARBA" id="ARBA00023136"/>
    </source>
</evidence>
<reference evidence="8" key="2">
    <citation type="submission" date="2020-09" db="EMBL/GenBank/DDBJ databases">
        <authorList>
            <person name="Sun Q."/>
            <person name="Sedlacek I."/>
        </authorList>
    </citation>
    <scope>NUCLEOTIDE SEQUENCE</scope>
    <source>
        <strain evidence="8">CCM 8711</strain>
    </source>
</reference>
<evidence type="ECO:0000256" key="3">
    <source>
        <dbReference type="ARBA" id="ARBA00022729"/>
    </source>
</evidence>
<evidence type="ECO:0000256" key="1">
    <source>
        <dbReference type="ARBA" id="ARBA00004442"/>
    </source>
</evidence>
<accession>A0A917JE03</accession>
<name>A0A917JE03_9SPHI</name>
<keyword evidence="9" id="KW-1185">Reference proteome</keyword>
<gene>
    <name evidence="8" type="ORF">GCM10011425_39220</name>
</gene>
<reference evidence="8" key="1">
    <citation type="journal article" date="2014" name="Int. J. Syst. Evol. Microbiol.">
        <title>Complete genome sequence of Corynebacterium casei LMG S-19264T (=DSM 44701T), isolated from a smear-ripened cheese.</title>
        <authorList>
            <consortium name="US DOE Joint Genome Institute (JGI-PGF)"/>
            <person name="Walter F."/>
            <person name="Albersmeier A."/>
            <person name="Kalinowski J."/>
            <person name="Ruckert C."/>
        </authorList>
    </citation>
    <scope>NUCLEOTIDE SEQUENCE</scope>
    <source>
        <strain evidence="8">CCM 8711</strain>
    </source>
</reference>
<dbReference type="SUPFAM" id="SSF48452">
    <property type="entry name" value="TPR-like"/>
    <property type="match status" value="1"/>
</dbReference>
<evidence type="ECO:0000313" key="9">
    <source>
        <dbReference type="Proteomes" id="UP000662074"/>
    </source>
</evidence>
<dbReference type="RefSeq" id="WP_188418819.1">
    <property type="nucleotide sequence ID" value="NZ_BMDO01000016.1"/>
</dbReference>
<evidence type="ECO:0000256" key="2">
    <source>
        <dbReference type="ARBA" id="ARBA00006275"/>
    </source>
</evidence>
<keyword evidence="5" id="KW-0998">Cell outer membrane</keyword>
<evidence type="ECO:0000259" key="7">
    <source>
        <dbReference type="Pfam" id="PF14322"/>
    </source>
</evidence>
<evidence type="ECO:0000313" key="8">
    <source>
        <dbReference type="EMBL" id="GGI52710.1"/>
    </source>
</evidence>
<comment type="similarity">
    <text evidence="2">Belongs to the SusD family.</text>
</comment>
<evidence type="ECO:0000256" key="5">
    <source>
        <dbReference type="ARBA" id="ARBA00023237"/>
    </source>
</evidence>
<dbReference type="InterPro" id="IPR033985">
    <property type="entry name" value="SusD-like_N"/>
</dbReference>
<dbReference type="InterPro" id="IPR012944">
    <property type="entry name" value="SusD_RagB_dom"/>
</dbReference>
<keyword evidence="4" id="KW-0472">Membrane</keyword>
<dbReference type="Proteomes" id="UP000662074">
    <property type="component" value="Unassembled WGS sequence"/>
</dbReference>
<dbReference type="Pfam" id="PF14322">
    <property type="entry name" value="SusD-like_3"/>
    <property type="match status" value="1"/>
</dbReference>
<proteinExistence type="inferred from homology"/>
<organism evidence="8 9">
    <name type="scientific">Mucilaginibacter galii</name>
    <dbReference type="NCBI Taxonomy" id="2005073"/>
    <lineage>
        <taxon>Bacteria</taxon>
        <taxon>Pseudomonadati</taxon>
        <taxon>Bacteroidota</taxon>
        <taxon>Sphingobacteriia</taxon>
        <taxon>Sphingobacteriales</taxon>
        <taxon>Sphingobacteriaceae</taxon>
        <taxon>Mucilaginibacter</taxon>
    </lineage>
</organism>